<dbReference type="EC" id="3.5.1.97" evidence="6"/>
<dbReference type="GO" id="GO:0016787">
    <property type="term" value="F:hydrolase activity"/>
    <property type="evidence" value="ECO:0007669"/>
    <property type="project" value="UniProtKB-KW"/>
</dbReference>
<evidence type="ECO:0000313" key="7">
    <source>
        <dbReference type="Proteomes" id="UP001519363"/>
    </source>
</evidence>
<dbReference type="InterPro" id="IPR043146">
    <property type="entry name" value="Penicillin_amidase_N_B-knob"/>
</dbReference>
<evidence type="ECO:0000256" key="5">
    <source>
        <dbReference type="SAM" id="SignalP"/>
    </source>
</evidence>
<dbReference type="Pfam" id="PF01804">
    <property type="entry name" value="Penicil_amidase"/>
    <property type="match status" value="1"/>
</dbReference>
<dbReference type="EMBL" id="JAGIOO010000001">
    <property type="protein sequence ID" value="MBP2477934.1"/>
    <property type="molecule type" value="Genomic_DNA"/>
</dbReference>
<name>A0ABS5AMX1_9PSEU</name>
<dbReference type="InterPro" id="IPR002692">
    <property type="entry name" value="S45"/>
</dbReference>
<evidence type="ECO:0000256" key="3">
    <source>
        <dbReference type="ARBA" id="ARBA00022801"/>
    </source>
</evidence>
<gene>
    <name evidence="6" type="ORF">JOF53_006806</name>
</gene>
<keyword evidence="2 5" id="KW-0732">Signal</keyword>
<comment type="similarity">
    <text evidence="1">Belongs to the peptidase S45 family.</text>
</comment>
<dbReference type="PANTHER" id="PTHR34218">
    <property type="entry name" value="PEPTIDASE S45 PENICILLIN AMIDASE"/>
    <property type="match status" value="1"/>
</dbReference>
<reference evidence="6 7" key="1">
    <citation type="submission" date="2021-03" db="EMBL/GenBank/DDBJ databases">
        <title>Sequencing the genomes of 1000 actinobacteria strains.</title>
        <authorList>
            <person name="Klenk H.-P."/>
        </authorList>
    </citation>
    <scope>NUCLEOTIDE SEQUENCE [LARGE SCALE GENOMIC DNA]</scope>
    <source>
        <strain evidence="6 7">DSM 44580</strain>
    </source>
</reference>
<evidence type="ECO:0000256" key="2">
    <source>
        <dbReference type="ARBA" id="ARBA00022729"/>
    </source>
</evidence>
<evidence type="ECO:0000256" key="4">
    <source>
        <dbReference type="ARBA" id="ARBA00023145"/>
    </source>
</evidence>
<proteinExistence type="inferred from homology"/>
<comment type="caution">
    <text evidence="6">The sequence shown here is derived from an EMBL/GenBank/DDBJ whole genome shotgun (WGS) entry which is preliminary data.</text>
</comment>
<dbReference type="InterPro" id="IPR023343">
    <property type="entry name" value="Penicillin_amidase_dom1"/>
</dbReference>
<keyword evidence="4" id="KW-0865">Zymogen</keyword>
<keyword evidence="7" id="KW-1185">Reference proteome</keyword>
<evidence type="ECO:0000313" key="6">
    <source>
        <dbReference type="EMBL" id="MBP2477934.1"/>
    </source>
</evidence>
<dbReference type="RefSeq" id="WP_158103614.1">
    <property type="nucleotide sequence ID" value="NZ_JAGIOO010000001.1"/>
</dbReference>
<dbReference type="InterPro" id="IPR029055">
    <property type="entry name" value="Ntn_hydrolases_N"/>
</dbReference>
<dbReference type="Proteomes" id="UP001519363">
    <property type="component" value="Unassembled WGS sequence"/>
</dbReference>
<feature type="chain" id="PRO_5045324032" evidence="5">
    <location>
        <begin position="25"/>
        <end position="790"/>
    </location>
</feature>
<dbReference type="Gene3D" id="1.10.439.10">
    <property type="entry name" value="Penicillin Amidohydrolase, domain 1"/>
    <property type="match status" value="1"/>
</dbReference>
<dbReference type="Gene3D" id="1.10.1400.10">
    <property type="match status" value="1"/>
</dbReference>
<dbReference type="PANTHER" id="PTHR34218:SF3">
    <property type="entry name" value="ACYL-HOMOSERINE LACTONE ACYLASE PVDQ"/>
    <property type="match status" value="1"/>
</dbReference>
<sequence>MKRFIALASSFALVGAVTVPVAVAAPSAADETQLRATISYTDYGVPHITAPGQAGIGYGVGYAKARDHLCMMAEVFLAASGEMAAFLGDRQTAVAPWGTVESDAHTREVIATREVEQVLAKPAPWGPDRDVRELVRGYAAGYNRYLREGQRTDPACKDAAWVRPVTEMDVFRSYYLGLADGVNRGLYGITTATPPGAPKAKGGPDKAPESVAARGSNAIAVGSQATTDRGGSVLLANPHVPWHGPYSFWQARTTVPGKWDVDGAQLVGSPVTYAGYTKNTAWMNTISAALSYNLYELKLVPGDPTSYLVDGRPEKMIARTFAVPVLGKDGKLSEQSRTIYSTRYGQVLTTFLTSNWRTGSQIRDLPWTTSSAYVLADANFGSLRGLNVPTDYPKARSAKDILRGLTEGDGMPYANTIAVDKDGWALFAGVQAVPHVTDELAARCNTPLGRQFFAEMGLPVLDGSRAACAWGKDRKALVPGTFGPQRMPVLLRKDFVTNSNDSHWLTNPDQQLRLPRIFGVGDSERSARTRMGLLAIHERLAGVDGLGRRGFDLANTMSLSLDNRSSLAEISAKDVTALCRSFPDGRAQTAKGEWVEVGASCTALANWDRRYNVDSRGGALFDEFWTRVNASGVAPWVVPFNVLEPVTTPNTLNVKQPKIRTAFADAVAALAARGVRPDAALGDYQYVRRDGKRLPIHGGRNSAGVYNMINTSRDQAGNVDVGDGTSFLMVVEFDGRGCPEARTLLASSQSSNPLSKHHADQTARFSAKQWLPGLLCAPGQPMGRARQITE</sequence>
<dbReference type="Gene3D" id="3.60.20.10">
    <property type="entry name" value="Glutamine Phosphoribosylpyrophosphate, subunit 1, domain 1"/>
    <property type="match status" value="1"/>
</dbReference>
<organism evidence="6 7">
    <name type="scientific">Crossiella equi</name>
    <dbReference type="NCBI Taxonomy" id="130796"/>
    <lineage>
        <taxon>Bacteria</taxon>
        <taxon>Bacillati</taxon>
        <taxon>Actinomycetota</taxon>
        <taxon>Actinomycetes</taxon>
        <taxon>Pseudonocardiales</taxon>
        <taxon>Pseudonocardiaceae</taxon>
        <taxon>Crossiella</taxon>
    </lineage>
</organism>
<evidence type="ECO:0000256" key="1">
    <source>
        <dbReference type="ARBA" id="ARBA00006586"/>
    </source>
</evidence>
<feature type="signal peptide" evidence="5">
    <location>
        <begin position="1"/>
        <end position="24"/>
    </location>
</feature>
<accession>A0ABS5AMX1</accession>
<dbReference type="Gene3D" id="2.30.120.10">
    <property type="match status" value="1"/>
</dbReference>
<protein>
    <submittedName>
        <fullName evidence="6">Acyl-homoserine-lactone acylase</fullName>
        <ecNumber evidence="6">3.5.1.97</ecNumber>
    </submittedName>
</protein>
<dbReference type="InterPro" id="IPR043147">
    <property type="entry name" value="Penicillin_amidase_A-knob"/>
</dbReference>
<dbReference type="SUPFAM" id="SSF56235">
    <property type="entry name" value="N-terminal nucleophile aminohydrolases (Ntn hydrolases)"/>
    <property type="match status" value="1"/>
</dbReference>
<keyword evidence="3 6" id="KW-0378">Hydrolase</keyword>